<reference evidence="8" key="1">
    <citation type="submission" date="2023-03" db="EMBL/GenBank/DDBJ databases">
        <title>Chromosome-scale reference genome and RAD-based genetic map of yellow starthistle (Centaurea solstitialis) reveal putative structural variation and QTLs associated with invader traits.</title>
        <authorList>
            <person name="Reatini B."/>
            <person name="Cang F.A."/>
            <person name="Jiang Q."/>
            <person name="Mckibben M.T.W."/>
            <person name="Barker M.S."/>
            <person name="Rieseberg L.H."/>
            <person name="Dlugosch K.M."/>
        </authorList>
    </citation>
    <scope>NUCLEOTIDE SEQUENCE</scope>
    <source>
        <strain evidence="8">CAN-66</strain>
        <tissue evidence="8">Leaf</tissue>
    </source>
</reference>
<dbReference type="Pfam" id="PF08276">
    <property type="entry name" value="PAN_2"/>
    <property type="match status" value="1"/>
</dbReference>
<evidence type="ECO:0000256" key="4">
    <source>
        <dbReference type="ARBA" id="ARBA00023180"/>
    </source>
</evidence>
<evidence type="ECO:0000313" key="8">
    <source>
        <dbReference type="EMBL" id="KAJ9566265.1"/>
    </source>
</evidence>
<accession>A0AA38TSJ9</accession>
<dbReference type="AlphaFoldDB" id="A0AA38TSJ9"/>
<dbReference type="Pfam" id="PF01453">
    <property type="entry name" value="B_lectin"/>
    <property type="match status" value="1"/>
</dbReference>
<dbReference type="Pfam" id="PF00954">
    <property type="entry name" value="S_locus_glycop"/>
    <property type="match status" value="1"/>
</dbReference>
<keyword evidence="5" id="KW-0812">Transmembrane</keyword>
<feature type="domain" description="Bulb-type lectin" evidence="6">
    <location>
        <begin position="25"/>
        <end position="146"/>
    </location>
</feature>
<comment type="caution">
    <text evidence="8">The sequence shown here is derived from an EMBL/GenBank/DDBJ whole genome shotgun (WGS) entry which is preliminary data.</text>
</comment>
<dbReference type="CDD" id="cd00028">
    <property type="entry name" value="B_lectin"/>
    <property type="match status" value="1"/>
</dbReference>
<proteinExistence type="predicted"/>
<evidence type="ECO:0008006" key="10">
    <source>
        <dbReference type="Google" id="ProtNLM"/>
    </source>
</evidence>
<dbReference type="SMART" id="SM00108">
    <property type="entry name" value="B_lectin"/>
    <property type="match status" value="1"/>
</dbReference>
<dbReference type="SUPFAM" id="SSF51110">
    <property type="entry name" value="alpha-D-mannose-specific plant lectins"/>
    <property type="match status" value="1"/>
</dbReference>
<evidence type="ECO:0000256" key="1">
    <source>
        <dbReference type="ARBA" id="ARBA00003061"/>
    </source>
</evidence>
<dbReference type="PANTHER" id="PTHR32444">
    <property type="entry name" value="BULB-TYPE LECTIN DOMAIN-CONTAINING PROTEIN"/>
    <property type="match status" value="1"/>
</dbReference>
<dbReference type="InterPro" id="IPR003609">
    <property type="entry name" value="Pan_app"/>
</dbReference>
<evidence type="ECO:0000259" key="6">
    <source>
        <dbReference type="PROSITE" id="PS50927"/>
    </source>
</evidence>
<keyword evidence="5" id="KW-0472">Membrane</keyword>
<dbReference type="GO" id="GO:0048544">
    <property type="term" value="P:recognition of pollen"/>
    <property type="evidence" value="ECO:0007669"/>
    <property type="project" value="InterPro"/>
</dbReference>
<keyword evidence="4" id="KW-0325">Glycoprotein</keyword>
<evidence type="ECO:0000256" key="2">
    <source>
        <dbReference type="ARBA" id="ARBA00022729"/>
    </source>
</evidence>
<dbReference type="PIRSF" id="PIRSF002686">
    <property type="entry name" value="SLG"/>
    <property type="match status" value="1"/>
</dbReference>
<sequence length="433" mass="48787">MEAFHIHGGIIIIVFFFIPFLCVATDIITPTQPLAMNQTLISSRQVFELGFFDLGNNNLYLGIWYRQIRPRTIVWLANRDAPVTSSFGKLTIGDDGNVNLVDRSETPIWSSNQSVVRLTNTVAQLLDSGNFVLRHENDENPENYIWQSFDYPTDTLLPGMKLGLSRTTGINRILKSWKADNDPGSGDYSYGININGFPEFVLLRNNETVTYRSGPWNGLTFSGTPEMKGVSIIHFQFHNTSDEIYYSYEMANSSVYSRFLVTSAGNFQRYIWTATADTWSLYWQFPRERCDNYGRCGPFGVCNTNSFPICNCFNGFRPRDEYAWFSLQDGSSGCVRSSKMDCGSDGFLPLKNIKLPEGSKAFIDRAMNLSQCGEICKRSCSCKAYANMDVTLGGSGCVIWDVDLMDMKQYAEYEGGGQDLYVRVAASDLGTFF</sequence>
<dbReference type="PROSITE" id="PS50948">
    <property type="entry name" value="PAN"/>
    <property type="match status" value="1"/>
</dbReference>
<dbReference type="PANTHER" id="PTHR32444:SF89">
    <property type="entry name" value="S GLYCOPROTEIN"/>
    <property type="match status" value="1"/>
</dbReference>
<dbReference type="InterPro" id="IPR036426">
    <property type="entry name" value="Bulb-type_lectin_dom_sf"/>
</dbReference>
<keyword evidence="9" id="KW-1185">Reference proteome</keyword>
<evidence type="ECO:0000313" key="9">
    <source>
        <dbReference type="Proteomes" id="UP001172457"/>
    </source>
</evidence>
<keyword evidence="5" id="KW-1133">Transmembrane helix</keyword>
<dbReference type="FunFam" id="2.90.10.10:FF:000001">
    <property type="entry name" value="G-type lectin S-receptor-like serine/threonine-protein kinase"/>
    <property type="match status" value="1"/>
</dbReference>
<organism evidence="8 9">
    <name type="scientific">Centaurea solstitialis</name>
    <name type="common">yellow star-thistle</name>
    <dbReference type="NCBI Taxonomy" id="347529"/>
    <lineage>
        <taxon>Eukaryota</taxon>
        <taxon>Viridiplantae</taxon>
        <taxon>Streptophyta</taxon>
        <taxon>Embryophyta</taxon>
        <taxon>Tracheophyta</taxon>
        <taxon>Spermatophyta</taxon>
        <taxon>Magnoliopsida</taxon>
        <taxon>eudicotyledons</taxon>
        <taxon>Gunneridae</taxon>
        <taxon>Pentapetalae</taxon>
        <taxon>asterids</taxon>
        <taxon>campanulids</taxon>
        <taxon>Asterales</taxon>
        <taxon>Asteraceae</taxon>
        <taxon>Carduoideae</taxon>
        <taxon>Cardueae</taxon>
        <taxon>Centaureinae</taxon>
        <taxon>Centaurea</taxon>
    </lineage>
</organism>
<feature type="domain" description="Apple" evidence="7">
    <location>
        <begin position="342"/>
        <end position="425"/>
    </location>
</feature>
<dbReference type="Gene3D" id="2.90.10.10">
    <property type="entry name" value="Bulb-type lectin domain"/>
    <property type="match status" value="1"/>
</dbReference>
<dbReference type="PROSITE" id="PS50927">
    <property type="entry name" value="BULB_LECTIN"/>
    <property type="match status" value="1"/>
</dbReference>
<dbReference type="InterPro" id="IPR035446">
    <property type="entry name" value="SLSG/EP1"/>
</dbReference>
<feature type="transmembrane region" description="Helical" evidence="5">
    <location>
        <begin position="6"/>
        <end position="28"/>
    </location>
</feature>
<keyword evidence="3" id="KW-1015">Disulfide bond</keyword>
<name>A0AA38TSJ9_9ASTR</name>
<comment type="function">
    <text evidence="1">Involved in sporophytic self-incompatibility system (the inability of flowering plants to achieve self-fertilization).</text>
</comment>
<evidence type="ECO:0000256" key="5">
    <source>
        <dbReference type="SAM" id="Phobius"/>
    </source>
</evidence>
<dbReference type="Proteomes" id="UP001172457">
    <property type="component" value="Chromosome 1"/>
</dbReference>
<evidence type="ECO:0000259" key="7">
    <source>
        <dbReference type="PROSITE" id="PS50948"/>
    </source>
</evidence>
<keyword evidence="2" id="KW-0732">Signal</keyword>
<gene>
    <name evidence="8" type="ORF">OSB04_002231</name>
</gene>
<dbReference type="CDD" id="cd01098">
    <property type="entry name" value="PAN_AP_plant"/>
    <property type="match status" value="1"/>
</dbReference>
<evidence type="ECO:0000256" key="3">
    <source>
        <dbReference type="ARBA" id="ARBA00023157"/>
    </source>
</evidence>
<dbReference type="InterPro" id="IPR000858">
    <property type="entry name" value="S_locus_glycoprot_dom"/>
</dbReference>
<dbReference type="InterPro" id="IPR001480">
    <property type="entry name" value="Bulb-type_lectin_dom"/>
</dbReference>
<dbReference type="EMBL" id="JARYMX010000001">
    <property type="protein sequence ID" value="KAJ9566265.1"/>
    <property type="molecule type" value="Genomic_DNA"/>
</dbReference>
<protein>
    <recommendedName>
        <fullName evidence="10">S-locus glycoprotein</fullName>
    </recommendedName>
</protein>
<dbReference type="SMART" id="SM00473">
    <property type="entry name" value="PAN_AP"/>
    <property type="match status" value="1"/>
</dbReference>